<name>A0A8J7WQL9_9ACTN</name>
<evidence type="ECO:0000259" key="1">
    <source>
        <dbReference type="Pfam" id="PF13794"/>
    </source>
</evidence>
<dbReference type="Pfam" id="PF13794">
    <property type="entry name" value="MiaE_2"/>
    <property type="match status" value="1"/>
</dbReference>
<protein>
    <recommendedName>
        <fullName evidence="1">Ferritin-like domain-containing protein</fullName>
    </recommendedName>
</protein>
<keyword evidence="3" id="KW-1185">Reference proteome</keyword>
<dbReference type="AlphaFoldDB" id="A0A8J7WQL9"/>
<sequence length="189" mass="20497">MQADLTESRAAAAVYAALAEFERLAALLPLAPALADRMAVAQLMSRQHAHYSELLERVQAAGDPQPAMAAAAVPIDEARRRVESADWWDALAAVALCGRLTDELFGELLHGDQRADEDVDEVSAWAMERLRAAIAADSVLAARLAMWARRLLGEAIVLAREFGGERYPELADRLAAAHERRMAALGLSN</sequence>
<gene>
    <name evidence="2" type="ORF">KGA66_11435</name>
</gene>
<evidence type="ECO:0000313" key="2">
    <source>
        <dbReference type="EMBL" id="MBS2963664.1"/>
    </source>
</evidence>
<dbReference type="InterPro" id="IPR012347">
    <property type="entry name" value="Ferritin-like"/>
</dbReference>
<dbReference type="EMBL" id="JAGSXH010000031">
    <property type="protein sequence ID" value="MBS2963664.1"/>
    <property type="molecule type" value="Genomic_DNA"/>
</dbReference>
<dbReference type="Gene3D" id="1.20.1260.10">
    <property type="match status" value="1"/>
</dbReference>
<dbReference type="Proteomes" id="UP000677913">
    <property type="component" value="Unassembled WGS sequence"/>
</dbReference>
<dbReference type="InterPro" id="IPR059125">
    <property type="entry name" value="Ferritin_actino"/>
</dbReference>
<proteinExistence type="predicted"/>
<reference evidence="2" key="1">
    <citation type="submission" date="2021-04" db="EMBL/GenBank/DDBJ databases">
        <title>Genome based classification of Actinospica acidithermotolerans sp. nov., an actinobacterium isolated from an Indonesian hot spring.</title>
        <authorList>
            <person name="Kusuma A.B."/>
            <person name="Putra K.E."/>
            <person name="Nafisah S."/>
            <person name="Loh J."/>
            <person name="Nouioui I."/>
            <person name="Goodfellow M."/>
        </authorList>
    </citation>
    <scope>NUCLEOTIDE SEQUENCE</scope>
    <source>
        <strain evidence="2">DSM 45618</strain>
    </source>
</reference>
<organism evidence="2 3">
    <name type="scientific">Actinocrinis puniceicyclus</name>
    <dbReference type="NCBI Taxonomy" id="977794"/>
    <lineage>
        <taxon>Bacteria</taxon>
        <taxon>Bacillati</taxon>
        <taxon>Actinomycetota</taxon>
        <taxon>Actinomycetes</taxon>
        <taxon>Catenulisporales</taxon>
        <taxon>Actinospicaceae</taxon>
        <taxon>Actinocrinis</taxon>
    </lineage>
</organism>
<accession>A0A8J7WQL9</accession>
<evidence type="ECO:0000313" key="3">
    <source>
        <dbReference type="Proteomes" id="UP000677913"/>
    </source>
</evidence>
<comment type="caution">
    <text evidence="2">The sequence shown here is derived from an EMBL/GenBank/DDBJ whole genome shotgun (WGS) entry which is preliminary data.</text>
</comment>
<feature type="domain" description="Ferritin-like" evidence="1">
    <location>
        <begin position="11"/>
        <end position="162"/>
    </location>
</feature>